<keyword evidence="4 8" id="KW-0564">Palmitate</keyword>
<comment type="similarity">
    <text evidence="8">Belongs to the Pal lipoprotein family.</text>
</comment>
<dbReference type="PROSITE" id="PS51123">
    <property type="entry name" value="OMPA_2"/>
    <property type="match status" value="1"/>
</dbReference>
<dbReference type="PROSITE" id="PS51257">
    <property type="entry name" value="PROKAR_LIPOPROTEIN"/>
    <property type="match status" value="1"/>
</dbReference>
<dbReference type="Proteomes" id="UP000190092">
    <property type="component" value="Unassembled WGS sequence"/>
</dbReference>
<dbReference type="CDD" id="cd07185">
    <property type="entry name" value="OmpA_C-like"/>
    <property type="match status" value="1"/>
</dbReference>
<evidence type="ECO:0000256" key="5">
    <source>
        <dbReference type="ARBA" id="ARBA00023237"/>
    </source>
</evidence>
<evidence type="ECO:0000256" key="8">
    <source>
        <dbReference type="HAMAP-Rule" id="MF_02204"/>
    </source>
</evidence>
<dbReference type="NCBIfam" id="TIGR02802">
    <property type="entry name" value="Pal_lipo"/>
    <property type="match status" value="1"/>
</dbReference>
<evidence type="ECO:0000313" key="11">
    <source>
        <dbReference type="EMBL" id="SJZ37790.1"/>
    </source>
</evidence>
<evidence type="ECO:0000256" key="7">
    <source>
        <dbReference type="ARBA" id="ARBA00023306"/>
    </source>
</evidence>
<reference evidence="12" key="1">
    <citation type="submission" date="2017-02" db="EMBL/GenBank/DDBJ databases">
        <authorList>
            <person name="Varghese N."/>
            <person name="Submissions S."/>
        </authorList>
    </citation>
    <scope>NUCLEOTIDE SEQUENCE [LARGE SCALE GENOMIC DNA]</scope>
    <source>
        <strain evidence="12">ATCC 27094</strain>
    </source>
</reference>
<keyword evidence="2 8" id="KW-0732">Signal</keyword>
<dbReference type="InterPro" id="IPR039001">
    <property type="entry name" value="Pal"/>
</dbReference>
<dbReference type="SUPFAM" id="SSF103088">
    <property type="entry name" value="OmpA-like"/>
    <property type="match status" value="1"/>
</dbReference>
<accession>A0A1T4K5S5</accession>
<dbReference type="InterPro" id="IPR014169">
    <property type="entry name" value="Pal_lipo_C"/>
</dbReference>
<dbReference type="InterPro" id="IPR006665">
    <property type="entry name" value="OmpA-like"/>
</dbReference>
<dbReference type="EMBL" id="FUWJ01000001">
    <property type="protein sequence ID" value="SJZ37790.1"/>
    <property type="molecule type" value="Genomic_DNA"/>
</dbReference>
<keyword evidence="1 8" id="KW-0132">Cell division</keyword>
<dbReference type="HAMAP" id="MF_02204">
    <property type="entry name" value="Pal"/>
    <property type="match status" value="1"/>
</dbReference>
<dbReference type="GO" id="GO:0009279">
    <property type="term" value="C:cell outer membrane"/>
    <property type="evidence" value="ECO:0007669"/>
    <property type="project" value="UniProtKB-SubCell"/>
</dbReference>
<dbReference type="PANTHER" id="PTHR30329">
    <property type="entry name" value="STATOR ELEMENT OF FLAGELLAR MOTOR COMPLEX"/>
    <property type="match status" value="1"/>
</dbReference>
<comment type="function">
    <text evidence="8">Part of the Tol-Pal system, which plays a role in outer membrane invagination during cell division and is important for maintaining outer membrane integrity.</text>
</comment>
<proteinExistence type="inferred from homology"/>
<evidence type="ECO:0000256" key="4">
    <source>
        <dbReference type="ARBA" id="ARBA00023139"/>
    </source>
</evidence>
<dbReference type="STRING" id="225324.SAMN02745126_00740"/>
<dbReference type="AlphaFoldDB" id="A0A1T4K5S5"/>
<evidence type="ECO:0000256" key="6">
    <source>
        <dbReference type="ARBA" id="ARBA00023288"/>
    </source>
</evidence>
<dbReference type="Pfam" id="PF00691">
    <property type="entry name" value="OmpA"/>
    <property type="match status" value="1"/>
</dbReference>
<evidence type="ECO:0000259" key="10">
    <source>
        <dbReference type="PROSITE" id="PS51123"/>
    </source>
</evidence>
<keyword evidence="3 8" id="KW-0472">Membrane</keyword>
<feature type="chain" id="PRO_5010540672" description="Peptidoglycan-associated lipoprotein" evidence="9">
    <location>
        <begin position="26"/>
        <end position="152"/>
    </location>
</feature>
<comment type="subcellular location">
    <subcellularLocation>
        <location evidence="8">Cell outer membrane</location>
        <topology evidence="8">Lipid-anchor</topology>
    </subcellularLocation>
</comment>
<dbReference type="InterPro" id="IPR050330">
    <property type="entry name" value="Bact_OuterMem_StrucFunc"/>
</dbReference>
<keyword evidence="7 8" id="KW-0131">Cell cycle</keyword>
<keyword evidence="5 8" id="KW-0998">Cell outer membrane</keyword>
<dbReference type="GO" id="GO:0051301">
    <property type="term" value="P:cell division"/>
    <property type="evidence" value="ECO:0007669"/>
    <property type="project" value="UniProtKB-UniRule"/>
</dbReference>
<keyword evidence="12" id="KW-1185">Reference proteome</keyword>
<evidence type="ECO:0000313" key="12">
    <source>
        <dbReference type="Proteomes" id="UP000190092"/>
    </source>
</evidence>
<comment type="subunit">
    <text evidence="8">The Tol-Pal system is composed of five core proteins: the inner membrane proteins TolA, TolQ and TolR, the periplasmic protein TolB and the outer membrane protein Pal. They form a network linking the inner and outer membranes and the peptidoglycan layer.</text>
</comment>
<evidence type="ECO:0000256" key="2">
    <source>
        <dbReference type="ARBA" id="ARBA00022729"/>
    </source>
</evidence>
<dbReference type="PANTHER" id="PTHR30329:SF21">
    <property type="entry name" value="LIPOPROTEIN YIAD-RELATED"/>
    <property type="match status" value="1"/>
</dbReference>
<dbReference type="InterPro" id="IPR006664">
    <property type="entry name" value="OMP_bac"/>
</dbReference>
<dbReference type="PRINTS" id="PR01023">
    <property type="entry name" value="NAFLGMOTY"/>
</dbReference>
<organism evidence="11 12">
    <name type="scientific">Enhydrobacter aerosaccus</name>
    <dbReference type="NCBI Taxonomy" id="225324"/>
    <lineage>
        <taxon>Bacteria</taxon>
        <taxon>Pseudomonadati</taxon>
        <taxon>Pseudomonadota</taxon>
        <taxon>Alphaproteobacteria</taxon>
        <taxon>Hyphomicrobiales</taxon>
        <taxon>Enhydrobacter</taxon>
    </lineage>
</organism>
<sequence length="152" mass="16635">MRTIKALAAVAAMIFMAACSNNEQAAVPASTTVTPGSVADFKQNIGDRVFFDTDMSTVRSDGRGTLDKQATWLKQYTNYQITIEGHCDERGTREYNFALGERRANSVKQYLVAQGIPAARIQTISYGKERPIVPGSDEAAWAQNRVAITALQ</sequence>
<gene>
    <name evidence="8" type="primary">pal</name>
    <name evidence="11" type="ORF">SAMN02745126_00740</name>
</gene>
<dbReference type="PRINTS" id="PR01021">
    <property type="entry name" value="OMPADOMAIN"/>
</dbReference>
<feature type="domain" description="OmpA-like" evidence="10">
    <location>
        <begin position="38"/>
        <end position="152"/>
    </location>
</feature>
<evidence type="ECO:0000256" key="1">
    <source>
        <dbReference type="ARBA" id="ARBA00022618"/>
    </source>
</evidence>
<protein>
    <recommendedName>
        <fullName evidence="8">Peptidoglycan-associated lipoprotein</fullName>
        <shortName evidence="8">PAL</shortName>
    </recommendedName>
</protein>
<evidence type="ECO:0000256" key="9">
    <source>
        <dbReference type="SAM" id="SignalP"/>
    </source>
</evidence>
<dbReference type="InterPro" id="IPR036737">
    <property type="entry name" value="OmpA-like_sf"/>
</dbReference>
<name>A0A1T4K5S5_9HYPH</name>
<dbReference type="Gene3D" id="3.30.1330.60">
    <property type="entry name" value="OmpA-like domain"/>
    <property type="match status" value="1"/>
</dbReference>
<feature type="signal peptide" evidence="9">
    <location>
        <begin position="1"/>
        <end position="25"/>
    </location>
</feature>
<keyword evidence="6 8" id="KW-0449">Lipoprotein</keyword>
<evidence type="ECO:0000256" key="3">
    <source>
        <dbReference type="ARBA" id="ARBA00023136"/>
    </source>
</evidence>
<dbReference type="OrthoDB" id="9809164at2"/>